<gene>
    <name evidence="2" type="ORF">C8P69_102427</name>
</gene>
<evidence type="ECO:0000313" key="2">
    <source>
        <dbReference type="EMBL" id="PTM61042.1"/>
    </source>
</evidence>
<evidence type="ECO:0000313" key="3">
    <source>
        <dbReference type="Proteomes" id="UP000241808"/>
    </source>
</evidence>
<dbReference type="OrthoDB" id="9804111at2"/>
<dbReference type="RefSeq" id="WP_108174965.1">
    <property type="nucleotide sequence ID" value="NZ_PZZL01000002.1"/>
</dbReference>
<evidence type="ECO:0000259" key="1">
    <source>
        <dbReference type="Pfam" id="PF13471"/>
    </source>
</evidence>
<comment type="caution">
    <text evidence="2">The sequence shown here is derived from an EMBL/GenBank/DDBJ whole genome shotgun (WGS) entry which is preliminary data.</text>
</comment>
<feature type="domain" description="Microcin J25-processing protein McjB C-terminal" evidence="1">
    <location>
        <begin position="13"/>
        <end position="113"/>
    </location>
</feature>
<sequence length="127" mass="14542">MRRLIWWHARMLPAIVGHRDLKTVLRYADVRPDPAFAGLPAEAIAAWVMAATRRPWLMRKRRCLRQGLLGMRFMRLAGHDPELHFGIDRRSLSGPAVAAHCWVVLAGRPVLNDILADMEPLHVWRPA</sequence>
<reference evidence="2 3" key="1">
    <citation type="submission" date="2018-04" db="EMBL/GenBank/DDBJ databases">
        <title>Genomic Encyclopedia of Archaeal and Bacterial Type Strains, Phase II (KMG-II): from individual species to whole genera.</title>
        <authorList>
            <person name="Goeker M."/>
        </authorList>
    </citation>
    <scope>NUCLEOTIDE SEQUENCE [LARGE SCALE GENOMIC DNA]</scope>
    <source>
        <strain evidence="2 3">DSM 25521</strain>
    </source>
</reference>
<dbReference type="EMBL" id="PZZL01000002">
    <property type="protein sequence ID" value="PTM61042.1"/>
    <property type="molecule type" value="Genomic_DNA"/>
</dbReference>
<dbReference type="InterPro" id="IPR032708">
    <property type="entry name" value="McjB_C"/>
</dbReference>
<dbReference type="Pfam" id="PF13471">
    <property type="entry name" value="Transglut_core3"/>
    <property type="match status" value="1"/>
</dbReference>
<dbReference type="NCBIfam" id="NF033537">
    <property type="entry name" value="lasso_biosyn_B2"/>
    <property type="match status" value="1"/>
</dbReference>
<name>A0A2T4ZGJ3_9HYPH</name>
<accession>A0A2T4ZGJ3</accession>
<keyword evidence="3" id="KW-1185">Reference proteome</keyword>
<dbReference type="InterPro" id="IPR053521">
    <property type="entry name" value="McjB-like"/>
</dbReference>
<dbReference type="AlphaFoldDB" id="A0A2T4ZGJ3"/>
<organism evidence="2 3">
    <name type="scientific">Phreatobacter oligotrophus</name>
    <dbReference type="NCBI Taxonomy" id="1122261"/>
    <lineage>
        <taxon>Bacteria</taxon>
        <taxon>Pseudomonadati</taxon>
        <taxon>Pseudomonadota</taxon>
        <taxon>Alphaproteobacteria</taxon>
        <taxon>Hyphomicrobiales</taxon>
        <taxon>Phreatobacteraceae</taxon>
        <taxon>Phreatobacter</taxon>
    </lineage>
</organism>
<proteinExistence type="predicted"/>
<protein>
    <submittedName>
        <fullName evidence="2">Transglutaminase superfamily protein</fullName>
    </submittedName>
</protein>
<dbReference type="Proteomes" id="UP000241808">
    <property type="component" value="Unassembled WGS sequence"/>
</dbReference>